<proteinExistence type="predicted"/>
<sequence length="41" mass="5064">WIIPNKVKNLMENKIITEKIREFFKENIRVESFKLPLDKNF</sequence>
<evidence type="ECO:0000313" key="1">
    <source>
        <dbReference type="EMBL" id="GAH48379.1"/>
    </source>
</evidence>
<reference evidence="1" key="1">
    <citation type="journal article" date="2014" name="Front. Microbiol.">
        <title>High frequency of phylogenetically diverse reductive dehalogenase-homologous genes in deep subseafloor sedimentary metagenomes.</title>
        <authorList>
            <person name="Kawai M."/>
            <person name="Futagami T."/>
            <person name="Toyoda A."/>
            <person name="Takaki Y."/>
            <person name="Nishi S."/>
            <person name="Hori S."/>
            <person name="Arai W."/>
            <person name="Tsubouchi T."/>
            <person name="Morono Y."/>
            <person name="Uchiyama I."/>
            <person name="Ito T."/>
            <person name="Fujiyama A."/>
            <person name="Inagaki F."/>
            <person name="Takami H."/>
        </authorList>
    </citation>
    <scope>NUCLEOTIDE SEQUENCE</scope>
    <source>
        <strain evidence="1">Expedition CK06-06</strain>
    </source>
</reference>
<dbReference type="EMBL" id="BARU01021654">
    <property type="protein sequence ID" value="GAH48379.1"/>
    <property type="molecule type" value="Genomic_DNA"/>
</dbReference>
<gene>
    <name evidence="1" type="ORF">S03H2_35407</name>
</gene>
<comment type="caution">
    <text evidence="1">The sequence shown here is derived from an EMBL/GenBank/DDBJ whole genome shotgun (WGS) entry which is preliminary data.</text>
</comment>
<organism evidence="1">
    <name type="scientific">marine sediment metagenome</name>
    <dbReference type="NCBI Taxonomy" id="412755"/>
    <lineage>
        <taxon>unclassified sequences</taxon>
        <taxon>metagenomes</taxon>
        <taxon>ecological metagenomes</taxon>
    </lineage>
</organism>
<accession>X1H3E9</accession>
<name>X1H3E9_9ZZZZ</name>
<protein>
    <submittedName>
        <fullName evidence="1">Uncharacterized protein</fullName>
    </submittedName>
</protein>
<feature type="non-terminal residue" evidence="1">
    <location>
        <position position="1"/>
    </location>
</feature>
<dbReference type="AlphaFoldDB" id="X1H3E9"/>